<feature type="region of interest" description="Disordered" evidence="1">
    <location>
        <begin position="117"/>
        <end position="138"/>
    </location>
</feature>
<keyword evidence="3" id="KW-1185">Reference proteome</keyword>
<reference evidence="2" key="1">
    <citation type="submission" date="2021-02" db="EMBL/GenBank/DDBJ databases">
        <authorList>
            <person name="Dougan E. K."/>
            <person name="Rhodes N."/>
            <person name="Thang M."/>
            <person name="Chan C."/>
        </authorList>
    </citation>
    <scope>NUCLEOTIDE SEQUENCE</scope>
</reference>
<sequence length="515" mass="56254">MDPSGTPSGGRTGASSAQQLDPDQRGRGVGSQIIRVSGKLLGRAVLEEKKSWKLDDGRLAHKSGEGKKWFWALHAPPPGVSKPSRLRQQRGHLQASEPMPVTSALAGELEVLQQDGDTEQEFDPVTPSSSSSPRRPGLKVELLPGPGPGLAAFTAGGLPPGVSGDIYGLLSGKKWGCMIAEDLKYWKLDTDRFAKKSAEGIKWRWEEAVSGRLVAKGHNVALRVETGGNSSGWGVSPEVVVTRACDWLPLQSAIASMACCRQWAAALRGRIPLSLPPPQVDLLMQFLLLHVLSTFNTERLPFPMSAIYSQMRVAARQASASIEVRTRLEAMVLKRLGPSCRSQQDKLLDLIREGKNKPHHVAMVANVKKSSHQTLERFARHFETLRVIQVNYQRPPTSIPPSPNLRTCRELLLTKADGGQEWLSEIWWLTQVAKDHAACYGGTPLTTEAIRQVEEAPQPAPEGKADVAANASDVTPPPKGPEVFDLSFSARGSNEPPTKFTMLGLWLQLRMCLIR</sequence>
<dbReference type="AlphaFoldDB" id="A0A813FMH6"/>
<evidence type="ECO:0000313" key="3">
    <source>
        <dbReference type="Proteomes" id="UP000654075"/>
    </source>
</evidence>
<dbReference type="Proteomes" id="UP000654075">
    <property type="component" value="Unassembled WGS sequence"/>
</dbReference>
<feature type="region of interest" description="Disordered" evidence="1">
    <location>
        <begin position="455"/>
        <end position="482"/>
    </location>
</feature>
<organism evidence="2 3">
    <name type="scientific">Polarella glacialis</name>
    <name type="common">Dinoflagellate</name>
    <dbReference type="NCBI Taxonomy" id="89957"/>
    <lineage>
        <taxon>Eukaryota</taxon>
        <taxon>Sar</taxon>
        <taxon>Alveolata</taxon>
        <taxon>Dinophyceae</taxon>
        <taxon>Suessiales</taxon>
        <taxon>Suessiaceae</taxon>
        <taxon>Polarella</taxon>
    </lineage>
</organism>
<evidence type="ECO:0000256" key="1">
    <source>
        <dbReference type="SAM" id="MobiDB-lite"/>
    </source>
</evidence>
<feature type="region of interest" description="Disordered" evidence="1">
    <location>
        <begin position="74"/>
        <end position="98"/>
    </location>
</feature>
<dbReference type="OrthoDB" id="432530at2759"/>
<name>A0A813FMH6_POLGL</name>
<accession>A0A813FMH6</accession>
<comment type="caution">
    <text evidence="2">The sequence shown here is derived from an EMBL/GenBank/DDBJ whole genome shotgun (WGS) entry which is preliminary data.</text>
</comment>
<evidence type="ECO:0000313" key="2">
    <source>
        <dbReference type="EMBL" id="CAE8615570.1"/>
    </source>
</evidence>
<gene>
    <name evidence="2" type="ORF">PGLA1383_LOCUS33284</name>
</gene>
<dbReference type="EMBL" id="CAJNNV010025660">
    <property type="protein sequence ID" value="CAE8615570.1"/>
    <property type="molecule type" value="Genomic_DNA"/>
</dbReference>
<proteinExistence type="predicted"/>
<protein>
    <submittedName>
        <fullName evidence="2">Uncharacterized protein</fullName>
    </submittedName>
</protein>
<feature type="region of interest" description="Disordered" evidence="1">
    <location>
        <begin position="1"/>
        <end position="31"/>
    </location>
</feature>